<evidence type="ECO:0000256" key="8">
    <source>
        <dbReference type="HAMAP-Rule" id="MF_00316"/>
    </source>
</evidence>
<dbReference type="SUPFAM" id="SSF53448">
    <property type="entry name" value="Nucleotide-diphospho-sugar transferases"/>
    <property type="match status" value="1"/>
</dbReference>
<organism evidence="10 11">
    <name type="scientific">Sphingomonas abietis</name>
    <dbReference type="NCBI Taxonomy" id="3012344"/>
    <lineage>
        <taxon>Bacteria</taxon>
        <taxon>Pseudomonadati</taxon>
        <taxon>Pseudomonadota</taxon>
        <taxon>Alphaproteobacteria</taxon>
        <taxon>Sphingomonadales</taxon>
        <taxon>Sphingomonadaceae</taxon>
        <taxon>Sphingomonas</taxon>
    </lineage>
</organism>
<feature type="binding site" evidence="8">
    <location>
        <position position="93"/>
    </location>
    <ligand>
        <name>GTP</name>
        <dbReference type="ChEBI" id="CHEBI:37565"/>
    </ligand>
</feature>
<dbReference type="GO" id="GO:0016779">
    <property type="term" value="F:nucleotidyltransferase activity"/>
    <property type="evidence" value="ECO:0007669"/>
    <property type="project" value="UniProtKB-KW"/>
</dbReference>
<protein>
    <recommendedName>
        <fullName evidence="8">Molybdenum cofactor guanylyltransferase</fullName>
        <shortName evidence="8">MoCo guanylyltransferase</shortName>
        <ecNumber evidence="8">2.7.7.77</ecNumber>
    </recommendedName>
    <alternativeName>
        <fullName evidence="8">GTP:molybdopterin guanylyltransferase</fullName>
    </alternativeName>
    <alternativeName>
        <fullName evidence="8">Mo-MPT guanylyltransferase</fullName>
    </alternativeName>
    <alternativeName>
        <fullName evidence="8">Molybdopterin guanylyltransferase</fullName>
    </alternativeName>
    <alternativeName>
        <fullName evidence="8">Molybdopterin-guanine dinucleotide synthase</fullName>
        <shortName evidence="8">MGD synthase</shortName>
    </alternativeName>
</protein>
<dbReference type="EC" id="2.7.7.77" evidence="8"/>
<dbReference type="PANTHER" id="PTHR19136">
    <property type="entry name" value="MOLYBDENUM COFACTOR GUANYLYLTRANSFERASE"/>
    <property type="match status" value="1"/>
</dbReference>
<keyword evidence="7 8" id="KW-0501">Molybdenum cofactor biosynthesis</keyword>
<comment type="similarity">
    <text evidence="8">Belongs to the MobA family.</text>
</comment>
<feature type="binding site" evidence="8">
    <location>
        <position position="60"/>
    </location>
    <ligand>
        <name>GTP</name>
        <dbReference type="ChEBI" id="CHEBI:37565"/>
    </ligand>
</feature>
<dbReference type="InterPro" id="IPR025877">
    <property type="entry name" value="MobA-like_NTP_Trfase"/>
</dbReference>
<keyword evidence="1 8" id="KW-0963">Cytoplasm</keyword>
<comment type="domain">
    <text evidence="8">The N-terminal domain determines nucleotide recognition and specific binding, while the C-terminal domain determines the specific binding to the target protein.</text>
</comment>
<comment type="catalytic activity">
    <reaction evidence="8">
        <text>Mo-molybdopterin + GTP + H(+) = Mo-molybdopterin guanine dinucleotide + diphosphate</text>
        <dbReference type="Rhea" id="RHEA:34243"/>
        <dbReference type="ChEBI" id="CHEBI:15378"/>
        <dbReference type="ChEBI" id="CHEBI:33019"/>
        <dbReference type="ChEBI" id="CHEBI:37565"/>
        <dbReference type="ChEBI" id="CHEBI:71302"/>
        <dbReference type="ChEBI" id="CHEBI:71310"/>
        <dbReference type="EC" id="2.7.7.77"/>
    </reaction>
</comment>
<reference evidence="10 11" key="1">
    <citation type="submission" date="2022-12" db="EMBL/GenBank/DDBJ databases">
        <title>Sphingomonas abieness sp. nov., an endophytic bacterium isolated from Abies koreana.</title>
        <authorList>
            <person name="Jiang L."/>
            <person name="Lee J."/>
        </authorList>
    </citation>
    <scope>NUCLEOTIDE SEQUENCE [LARGE SCALE GENOMIC DNA]</scope>
    <source>
        <strain evidence="11">PAMB 00755</strain>
    </source>
</reference>
<comment type="subunit">
    <text evidence="8">Monomer.</text>
</comment>
<evidence type="ECO:0000259" key="9">
    <source>
        <dbReference type="Pfam" id="PF12804"/>
    </source>
</evidence>
<feature type="binding site" evidence="8">
    <location>
        <position position="20"/>
    </location>
    <ligand>
        <name>GTP</name>
        <dbReference type="ChEBI" id="CHEBI:37565"/>
    </ligand>
</feature>
<comment type="caution">
    <text evidence="8">Lacks conserved residue(s) required for the propagation of feature annotation.</text>
</comment>
<dbReference type="Pfam" id="PF12804">
    <property type="entry name" value="NTP_transf_3"/>
    <property type="match status" value="1"/>
</dbReference>
<evidence type="ECO:0000313" key="11">
    <source>
        <dbReference type="Proteomes" id="UP001210865"/>
    </source>
</evidence>
<evidence type="ECO:0000256" key="6">
    <source>
        <dbReference type="ARBA" id="ARBA00023134"/>
    </source>
</evidence>
<comment type="function">
    <text evidence="8">Transfers a GMP moiety from GTP to Mo-molybdopterin (Mo-MPT) cofactor (Moco or molybdenum cofactor) to form Mo-molybdopterin guanine dinucleotide (Mo-MGD) cofactor.</text>
</comment>
<dbReference type="Gene3D" id="3.90.550.10">
    <property type="entry name" value="Spore Coat Polysaccharide Biosynthesis Protein SpsA, Chain A"/>
    <property type="match status" value="1"/>
</dbReference>
<keyword evidence="11" id="KW-1185">Reference proteome</keyword>
<sequence>MRILGALLAGGQSRRFGSDKALALIDGRPMLDHVADRMRLQCEALVVIGRDWPGIPRIDDRPEPGLGPLGGLAGALGHASAHGYDAVLTSSCDLPALPPDLLAILGPPDALLMAQPTIGLWKPHHADALARYLESGASRSMRAWADRIGARSIAYENDIANINTPGDLTAFRPR</sequence>
<feature type="binding site" evidence="8">
    <location>
        <begin position="8"/>
        <end position="10"/>
    </location>
    <ligand>
        <name>GTP</name>
        <dbReference type="ChEBI" id="CHEBI:37565"/>
    </ligand>
</feature>
<keyword evidence="5 8" id="KW-0460">Magnesium</keyword>
<proteinExistence type="inferred from homology"/>
<evidence type="ECO:0000256" key="4">
    <source>
        <dbReference type="ARBA" id="ARBA00022741"/>
    </source>
</evidence>
<evidence type="ECO:0000256" key="3">
    <source>
        <dbReference type="ARBA" id="ARBA00022723"/>
    </source>
</evidence>
<evidence type="ECO:0000256" key="5">
    <source>
        <dbReference type="ARBA" id="ARBA00022842"/>
    </source>
</evidence>
<keyword evidence="10" id="KW-0548">Nucleotidyltransferase</keyword>
<name>A0ABY7NRM9_9SPHN</name>
<dbReference type="PANTHER" id="PTHR19136:SF81">
    <property type="entry name" value="MOLYBDENUM COFACTOR GUANYLYLTRANSFERASE"/>
    <property type="match status" value="1"/>
</dbReference>
<feature type="domain" description="MobA-like NTP transferase" evidence="9">
    <location>
        <begin position="5"/>
        <end position="105"/>
    </location>
</feature>
<dbReference type="Proteomes" id="UP001210865">
    <property type="component" value="Chromosome"/>
</dbReference>
<keyword evidence="6 8" id="KW-0342">GTP-binding</keyword>
<dbReference type="InterPro" id="IPR029044">
    <property type="entry name" value="Nucleotide-diphossugar_trans"/>
</dbReference>
<comment type="cofactor">
    <cofactor evidence="8">
        <name>Mg(2+)</name>
        <dbReference type="ChEBI" id="CHEBI:18420"/>
    </cofactor>
</comment>
<keyword evidence="3 8" id="KW-0479">Metal-binding</keyword>
<keyword evidence="4 8" id="KW-0547">Nucleotide-binding</keyword>
<comment type="subcellular location">
    <subcellularLocation>
        <location evidence="8">Cytoplasm</location>
    </subcellularLocation>
</comment>
<feature type="binding site" evidence="8">
    <location>
        <position position="93"/>
    </location>
    <ligand>
        <name>Mg(2+)</name>
        <dbReference type="ChEBI" id="CHEBI:18420"/>
    </ligand>
</feature>
<dbReference type="HAMAP" id="MF_00316">
    <property type="entry name" value="MobA"/>
    <property type="match status" value="1"/>
</dbReference>
<gene>
    <name evidence="8" type="primary">mobA</name>
    <name evidence="10" type="ORF">PBT88_08840</name>
</gene>
<evidence type="ECO:0000256" key="2">
    <source>
        <dbReference type="ARBA" id="ARBA00022679"/>
    </source>
</evidence>
<dbReference type="EMBL" id="CP115174">
    <property type="protein sequence ID" value="WBO24191.1"/>
    <property type="molecule type" value="Genomic_DNA"/>
</dbReference>
<evidence type="ECO:0000313" key="10">
    <source>
        <dbReference type="EMBL" id="WBO24191.1"/>
    </source>
</evidence>
<dbReference type="CDD" id="cd02503">
    <property type="entry name" value="MobA"/>
    <property type="match status" value="1"/>
</dbReference>
<dbReference type="InterPro" id="IPR013482">
    <property type="entry name" value="Molybde_CF_guanTrfase"/>
</dbReference>
<dbReference type="RefSeq" id="WP_270078820.1">
    <property type="nucleotide sequence ID" value="NZ_CP115174.1"/>
</dbReference>
<accession>A0ABY7NRM9</accession>
<keyword evidence="2 8" id="KW-0808">Transferase</keyword>
<evidence type="ECO:0000256" key="1">
    <source>
        <dbReference type="ARBA" id="ARBA00022490"/>
    </source>
</evidence>
<evidence type="ECO:0000256" key="7">
    <source>
        <dbReference type="ARBA" id="ARBA00023150"/>
    </source>
</evidence>